<evidence type="ECO:0000256" key="1">
    <source>
        <dbReference type="SAM" id="MobiDB-lite"/>
    </source>
</evidence>
<feature type="non-terminal residue" evidence="4">
    <location>
        <position position="715"/>
    </location>
</feature>
<feature type="transmembrane region" description="Helical" evidence="2">
    <location>
        <begin position="325"/>
        <end position="344"/>
    </location>
</feature>
<accession>A0ABQ6MIP2</accession>
<protein>
    <submittedName>
        <fullName evidence="4">Uncharacterized protein</fullName>
    </submittedName>
</protein>
<evidence type="ECO:0000256" key="3">
    <source>
        <dbReference type="SAM" id="SignalP"/>
    </source>
</evidence>
<gene>
    <name evidence="4" type="ORF">TeGR_g4845</name>
</gene>
<comment type="caution">
    <text evidence="4">The sequence shown here is derived from an EMBL/GenBank/DDBJ whole genome shotgun (WGS) entry which is preliminary data.</text>
</comment>
<evidence type="ECO:0000313" key="4">
    <source>
        <dbReference type="EMBL" id="GMI26599.1"/>
    </source>
</evidence>
<evidence type="ECO:0000313" key="5">
    <source>
        <dbReference type="Proteomes" id="UP001165060"/>
    </source>
</evidence>
<keyword evidence="2" id="KW-0472">Membrane</keyword>
<evidence type="ECO:0000256" key="2">
    <source>
        <dbReference type="SAM" id="Phobius"/>
    </source>
</evidence>
<dbReference type="Proteomes" id="UP001165060">
    <property type="component" value="Unassembled WGS sequence"/>
</dbReference>
<feature type="transmembrane region" description="Helical" evidence="2">
    <location>
        <begin position="664"/>
        <end position="681"/>
    </location>
</feature>
<feature type="region of interest" description="Disordered" evidence="1">
    <location>
        <begin position="525"/>
        <end position="574"/>
    </location>
</feature>
<feature type="transmembrane region" description="Helical" evidence="2">
    <location>
        <begin position="74"/>
        <end position="91"/>
    </location>
</feature>
<dbReference type="EMBL" id="BRYB01001475">
    <property type="protein sequence ID" value="GMI26599.1"/>
    <property type="molecule type" value="Genomic_DNA"/>
</dbReference>
<name>A0ABQ6MIP2_9STRA</name>
<feature type="chain" id="PRO_5046581569" evidence="3">
    <location>
        <begin position="22"/>
        <end position="715"/>
    </location>
</feature>
<keyword evidence="3" id="KW-0732">Signal</keyword>
<keyword evidence="2" id="KW-1133">Transmembrane helix</keyword>
<sequence length="715" mass="78404">MSPSSQAILLFLVHSLPACSGAGQVIGAGEDLSITHVSAALIGIIIFTIGYELFTEVIEHRLEGTPYIKIVNQVYKELTIMGLISFAIFMANQSGTWLTDNLTLFLAFEYAHILIFFIAIMIIITAAYLCIVNYRTSQEYLNTELQTIDDLMGEYTKLKGSALRSFCYERWWLPSKTRTDFEFKLLHNFFVEAYFVPPSFDFGMYLSECMDISIVELVEVDISSWMAMIVVVGLNLVRVQLESSASAYAEEEAVLEEEYGEGEEGGEGHGRNLLKAAIRRVLGAAPAVDCSVNATDAVEYGDEDDGHRLLGGAADPCAPKETGTVITFMIAGWSILAMSVIVMYQSRQAFMNLMKKAGCSNVSLYHSKLVQINAKGSTKFALAKQAMSRRKGALDTDGEKKQGKEIGVQGWGMLRSRLRRNQNFDEEEGENKMVASLHALVQKARFNREQEELRALNELTTQERRALSGLADMSATERQEAEEVDKEGDVEMGAGNHTEKQMDMARFKNLIKKEVHKNAAVHALHGSPAGHGRGSSGGVAFTESTGEGPDTEDRLGEGQELAQGKGSGGGGVVFAEENGKELKEKKPGLEKGATTYGASRASVFKEVGNRASVLSIDLHEVYWLGRSDLFAKTVDILLLLLAAYFALLATNFGPLSSHMDMPSVYQTMMVLPGLLTIAPLTKCINISAMLKAVSVLDIEVVAKILEEHEEAQILK</sequence>
<keyword evidence="5" id="KW-1185">Reference proteome</keyword>
<proteinExistence type="predicted"/>
<keyword evidence="2" id="KW-0812">Transmembrane</keyword>
<feature type="transmembrane region" description="Helical" evidence="2">
    <location>
        <begin position="37"/>
        <end position="54"/>
    </location>
</feature>
<feature type="transmembrane region" description="Helical" evidence="2">
    <location>
        <begin position="111"/>
        <end position="131"/>
    </location>
</feature>
<feature type="signal peptide" evidence="3">
    <location>
        <begin position="1"/>
        <end position="21"/>
    </location>
</feature>
<feature type="transmembrane region" description="Helical" evidence="2">
    <location>
        <begin position="634"/>
        <end position="652"/>
    </location>
</feature>
<organism evidence="4 5">
    <name type="scientific">Tetraparma gracilis</name>
    <dbReference type="NCBI Taxonomy" id="2962635"/>
    <lineage>
        <taxon>Eukaryota</taxon>
        <taxon>Sar</taxon>
        <taxon>Stramenopiles</taxon>
        <taxon>Ochrophyta</taxon>
        <taxon>Bolidophyceae</taxon>
        <taxon>Parmales</taxon>
        <taxon>Triparmaceae</taxon>
        <taxon>Tetraparma</taxon>
    </lineage>
</organism>
<reference evidence="4 5" key="1">
    <citation type="journal article" date="2023" name="Commun. Biol.">
        <title>Genome analysis of Parmales, the sister group of diatoms, reveals the evolutionary specialization of diatoms from phago-mixotrophs to photoautotrophs.</title>
        <authorList>
            <person name="Ban H."/>
            <person name="Sato S."/>
            <person name="Yoshikawa S."/>
            <person name="Yamada K."/>
            <person name="Nakamura Y."/>
            <person name="Ichinomiya M."/>
            <person name="Sato N."/>
            <person name="Blanc-Mathieu R."/>
            <person name="Endo H."/>
            <person name="Kuwata A."/>
            <person name="Ogata H."/>
        </authorList>
    </citation>
    <scope>NUCLEOTIDE SEQUENCE [LARGE SCALE GENOMIC DNA]</scope>
</reference>